<dbReference type="EMBL" id="PEVB01000112">
    <property type="protein sequence ID" value="PIV06574.1"/>
    <property type="molecule type" value="Genomic_DNA"/>
</dbReference>
<keyword evidence="1" id="KW-0732">Signal</keyword>
<proteinExistence type="predicted"/>
<feature type="domain" description="LTD" evidence="2">
    <location>
        <begin position="14"/>
        <end position="159"/>
    </location>
</feature>
<feature type="chain" id="PRO_5014623891" description="LTD domain-containing protein" evidence="1">
    <location>
        <begin position="18"/>
        <end position="914"/>
    </location>
</feature>
<evidence type="ECO:0000256" key="1">
    <source>
        <dbReference type="SAM" id="SignalP"/>
    </source>
</evidence>
<dbReference type="InterPro" id="IPR013783">
    <property type="entry name" value="Ig-like_fold"/>
</dbReference>
<dbReference type="InterPro" id="IPR032179">
    <property type="entry name" value="Cry22Aa_Ig-like"/>
</dbReference>
<dbReference type="InterPro" id="IPR036415">
    <property type="entry name" value="Lamin_tail_dom_sf"/>
</dbReference>
<dbReference type="Pfam" id="PF16403">
    <property type="entry name" value="Bact_surface_Ig-like"/>
    <property type="match status" value="1"/>
</dbReference>
<dbReference type="SUPFAM" id="SSF74853">
    <property type="entry name" value="Lamin A/C globular tail domain"/>
    <property type="match status" value="1"/>
</dbReference>
<reference evidence="4" key="1">
    <citation type="submission" date="2017-09" db="EMBL/GenBank/DDBJ databases">
        <title>Depth-based differentiation of microbial function through sediment-hosted aquifers and enrichment of novel symbionts in the deep terrestrial subsurface.</title>
        <authorList>
            <person name="Probst A.J."/>
            <person name="Ladd B."/>
            <person name="Jarett J.K."/>
            <person name="Geller-Mcgrath D.E."/>
            <person name="Sieber C.M.K."/>
            <person name="Emerson J.B."/>
            <person name="Anantharaman K."/>
            <person name="Thomas B.C."/>
            <person name="Malmstrom R."/>
            <person name="Stieglmeier M."/>
            <person name="Klingl A."/>
            <person name="Woyke T."/>
            <person name="Ryan C.M."/>
            <person name="Banfield J.F."/>
        </authorList>
    </citation>
    <scope>NUCLEOTIDE SEQUENCE [LARGE SCALE GENOMIC DNA]</scope>
</reference>
<dbReference type="AlphaFoldDB" id="A0A2M7BM70"/>
<dbReference type="Gene3D" id="2.60.40.10">
    <property type="entry name" value="Immunoglobulins"/>
    <property type="match status" value="1"/>
</dbReference>
<protein>
    <recommendedName>
        <fullName evidence="2">LTD domain-containing protein</fullName>
    </recommendedName>
</protein>
<organism evidence="3 4">
    <name type="scientific">Candidatus Shapirobacteria bacterium CG03_land_8_20_14_0_80_35_14</name>
    <dbReference type="NCBI Taxonomy" id="1974878"/>
    <lineage>
        <taxon>Bacteria</taxon>
        <taxon>Candidatus Shapironibacteriota</taxon>
    </lineage>
</organism>
<dbReference type="Proteomes" id="UP000229191">
    <property type="component" value="Unassembled WGS sequence"/>
</dbReference>
<dbReference type="InterPro" id="IPR001322">
    <property type="entry name" value="Lamin_tail_dom"/>
</dbReference>
<evidence type="ECO:0000313" key="4">
    <source>
        <dbReference type="Proteomes" id="UP000229191"/>
    </source>
</evidence>
<feature type="signal peptide" evidence="1">
    <location>
        <begin position="1"/>
        <end position="17"/>
    </location>
</feature>
<gene>
    <name evidence="3" type="ORF">COS53_04155</name>
</gene>
<name>A0A2M7BM70_9BACT</name>
<comment type="caution">
    <text evidence="3">The sequence shown here is derived from an EMBL/GenBank/DDBJ whole genome shotgun (WGS) entry which is preliminary data.</text>
</comment>
<dbReference type="Pfam" id="PF00932">
    <property type="entry name" value="LTD"/>
    <property type="match status" value="1"/>
</dbReference>
<evidence type="ECO:0000259" key="2">
    <source>
        <dbReference type="PROSITE" id="PS51841"/>
    </source>
</evidence>
<evidence type="ECO:0000313" key="3">
    <source>
        <dbReference type="EMBL" id="PIV06574.1"/>
    </source>
</evidence>
<accession>A0A2M7BM70</accession>
<dbReference type="PROSITE" id="PS51841">
    <property type="entry name" value="LTD"/>
    <property type="match status" value="1"/>
</dbReference>
<dbReference type="Gene3D" id="2.60.40.1260">
    <property type="entry name" value="Lamin Tail domain"/>
    <property type="match status" value="1"/>
</dbReference>
<sequence length="914" mass="100896">MLWYLLSFLLLNNPVFAAESTPSATVVINKFQYYPPSTTKKEWVELYNSTDQEIDLNGWILTDEKNNNKSLDGLKIPIKGSTIFYDGDSWLNNDFDTIFLKIGNSEIDKVKYKVVGKKITINDSVVLESNSDLKWKWIGRSPDGSNNWQVFADTEGPVSGGINYFDGYKTVVENIGVTIMPATDQSGIGTTLVITKVANLLNNDCINFVVDVGNSLVDGKCYKFEYVAPDGVGNTSTFVSNSTVKFDTSKPIFSFDNAFRNILKLRSTFGGIDPESGVLKYKYSLSNLNCGSTIVPSDWSYIYNSILNIGYSGEPMAIYGKTINNALLESDNSCIDFATDIIAPKIIKQNNSATGLYKIGDKLNFSFEFDEDIEIDGDNYLINLNTGSAKFINKTGNILNFEYEVLENDLTNNLAVGETKIIVNGGEITDMAGNNADLAINNLENGIGIDGVKPTINLIGETFVEIPQFGTYFDLGATSSDGNIAIENNVNTNLGGIYEVKYTATDDAGNISEISRKVKVIDTTAPTIEQLSITNYELRIKSSESGFVEWEGKCEGVNNNLVMGSNIIKIKTDGDGVYDDCEIRAWDKWGNVGLWQKINSFIVDTTAPLISFVNSSQTEIAITANENLKECNWEKENIISGDFETGNIDGWQGDWITDNLHFARGSWSAKSPTLVNDDLVEKSIWQKISMESGGKLSFWWRVSSEKDWDYLRFYIDGDLIAKISGEVSWQEIKRDLAVGNHIIKFTYSKDYSSESGEDAGWIDNIKVDGGRSINSMNIADNTASINLDNLSGGSNKYIVSCSDMYDNKSETIEREIIKNTEKVNEDNTPTPTPYTIFKTSAIVPTVKMVKPTIAKTTVKKSPSVLGIAITPTPKTTATTPPTLKLKSSIPWGEIKFWTTGMAVLGITSVIILIP</sequence>